<reference evidence="1 2" key="1">
    <citation type="journal article" date="2013" name="Genome Announc.">
        <title>Complete Genome Sequence of the Solvent Producer Clostridium saccharobutylicum NCP262 (DSM 13864).</title>
        <authorList>
            <person name="Poehlein A."/>
            <person name="Hartwich K."/>
            <person name="Krabben P."/>
            <person name="Ehrenreich A."/>
            <person name="Liebl W."/>
            <person name="Durre P."/>
            <person name="Gottschalk G."/>
            <person name="Daniel R."/>
        </authorList>
    </citation>
    <scope>NUCLEOTIDE SEQUENCE [LARGE SCALE GENOMIC DNA]</scope>
    <source>
        <strain evidence="1">DSM 13864</strain>
    </source>
</reference>
<dbReference type="Proteomes" id="UP000017118">
    <property type="component" value="Chromosome"/>
</dbReference>
<dbReference type="Pfam" id="PF05107">
    <property type="entry name" value="Cas_Cas7"/>
    <property type="match status" value="1"/>
</dbReference>
<dbReference type="GeneID" id="55474915"/>
<sequence>MDKRIYGVLGISSIMGNWNADFTGYPKTTSDGIVFGSDKALKYPMKKMWENNGEKVLYIKSMRISNEKKGEIQVVPRNLKERYEYIFNTENLKYCKDTKEILTNLFKTIDVKNFGATFAEEGKNISITGAVQIGQGFNKYIGTYSETQQILSPFRDDSKAQKEAKKKKNENWEEEEDAKNSTLGNKIVSNEAHYFYPFTINPLAYKEFVELGVTDGYTEEDYKKFKKTSLVSATSFATNSKIGCENEFGLFVETDEDLYLPNLSEYISFNKGESKNTIELNCSDLINSVVDKVKAIEIYYNPYTTEIKSDIKGAKIYNIFTQEEV</sequence>
<accession>U5MV08</accession>
<dbReference type="RefSeq" id="WP_022746619.1">
    <property type="nucleotide sequence ID" value="NC_022571.1"/>
</dbReference>
<evidence type="ECO:0000313" key="1">
    <source>
        <dbReference type="EMBL" id="AGX43471.1"/>
    </source>
</evidence>
<dbReference type="HOGENOM" id="CLU_078173_0_0_9"/>
<proteinExistence type="predicted"/>
<dbReference type="GO" id="GO:0043571">
    <property type="term" value="P:maintenance of CRISPR repeat elements"/>
    <property type="evidence" value="ECO:0007669"/>
    <property type="project" value="InterPro"/>
</dbReference>
<dbReference type="PATRIC" id="fig|1345695.10.peg.4320"/>
<evidence type="ECO:0008006" key="3">
    <source>
        <dbReference type="Google" id="ProtNLM"/>
    </source>
</evidence>
<organism evidence="1 2">
    <name type="scientific">Clostridium saccharobutylicum DSM 13864</name>
    <dbReference type="NCBI Taxonomy" id="1345695"/>
    <lineage>
        <taxon>Bacteria</taxon>
        <taxon>Bacillati</taxon>
        <taxon>Bacillota</taxon>
        <taxon>Clostridia</taxon>
        <taxon>Eubacteriales</taxon>
        <taxon>Clostridiaceae</taxon>
        <taxon>Clostridium</taxon>
    </lineage>
</organism>
<dbReference type="KEGG" id="csb:CLSA_c24980"/>
<evidence type="ECO:0000313" key="2">
    <source>
        <dbReference type="Proteomes" id="UP000017118"/>
    </source>
</evidence>
<dbReference type="AlphaFoldDB" id="U5MV08"/>
<dbReference type="eggNOG" id="COG3649">
    <property type="taxonomic scope" value="Bacteria"/>
</dbReference>
<dbReference type="InterPro" id="IPR006482">
    <property type="entry name" value="Cas7_Csh2/Csh2"/>
</dbReference>
<dbReference type="OrthoDB" id="834695at2"/>
<gene>
    <name evidence="1" type="ORF">CLSA_c24980</name>
</gene>
<name>U5MV08_CLOSA</name>
<dbReference type="EMBL" id="CP006721">
    <property type="protein sequence ID" value="AGX43471.1"/>
    <property type="molecule type" value="Genomic_DNA"/>
</dbReference>
<keyword evidence="2" id="KW-1185">Reference proteome</keyword>
<protein>
    <recommendedName>
        <fullName evidence="3">CRISPR-associated protein</fullName>
    </recommendedName>
</protein>